<comment type="caution">
    <text evidence="1">The sequence shown here is derived from an EMBL/GenBank/DDBJ whole genome shotgun (WGS) entry which is preliminary data.</text>
</comment>
<dbReference type="EMBL" id="VSSQ01031890">
    <property type="protein sequence ID" value="MPM82964.1"/>
    <property type="molecule type" value="Genomic_DNA"/>
</dbReference>
<accession>A0A645D172</accession>
<organism evidence="1">
    <name type="scientific">bioreactor metagenome</name>
    <dbReference type="NCBI Taxonomy" id="1076179"/>
    <lineage>
        <taxon>unclassified sequences</taxon>
        <taxon>metagenomes</taxon>
        <taxon>ecological metagenomes</taxon>
    </lineage>
</organism>
<proteinExistence type="predicted"/>
<name>A0A645D172_9ZZZZ</name>
<reference evidence="1" key="1">
    <citation type="submission" date="2019-08" db="EMBL/GenBank/DDBJ databases">
        <authorList>
            <person name="Kucharzyk K."/>
            <person name="Murdoch R.W."/>
            <person name="Higgins S."/>
            <person name="Loffler F."/>
        </authorList>
    </citation>
    <scope>NUCLEOTIDE SEQUENCE</scope>
</reference>
<sequence length="84" mass="9509">MPSRPAPGAFRWELEKEFSGPLLLKALNSYKQEIGRSRQELSLEEEEAQYLEFSFPKEMDATTAESYEIRPAKAAAENSPETAI</sequence>
<gene>
    <name evidence="1" type="ORF">SDC9_130026</name>
</gene>
<protein>
    <submittedName>
        <fullName evidence="1">Uncharacterized protein</fullName>
    </submittedName>
</protein>
<dbReference type="AlphaFoldDB" id="A0A645D172"/>
<evidence type="ECO:0000313" key="1">
    <source>
        <dbReference type="EMBL" id="MPM82964.1"/>
    </source>
</evidence>